<comment type="cofactor">
    <cofactor evidence="1 5">
        <name>Zn(2+)</name>
        <dbReference type="ChEBI" id="CHEBI:29105"/>
    </cofactor>
</comment>
<organism evidence="7 8">
    <name type="scientific">Bifidobacterium [indicum] DSM 20214 = LMG 11587</name>
    <dbReference type="NCBI Taxonomy" id="1341694"/>
    <lineage>
        <taxon>Bacteria</taxon>
        <taxon>Bacillati</taxon>
        <taxon>Actinomycetota</taxon>
        <taxon>Actinomycetes</taxon>
        <taxon>Bifidobacteriales</taxon>
        <taxon>Bifidobacteriaceae</taxon>
        <taxon>Bifidobacterium</taxon>
    </lineage>
</organism>
<dbReference type="EC" id="1.1.1.284" evidence="7"/>
<dbReference type="InterPro" id="IPR002328">
    <property type="entry name" value="ADH_Zn_CS"/>
</dbReference>
<keyword evidence="2 5" id="KW-0479">Metal-binding</keyword>
<gene>
    <name evidence="7" type="ORF">BINDI_0469</name>
</gene>
<keyword evidence="4 7" id="KW-0560">Oxidoreductase</keyword>
<sequence>MKAVIFEGAGADGLVVRDVPKPEIQEPSDVVVRVVRACVCGSDLWYYRGLTTIAPGSTLGHEAIGVVEEVGDQVATVRKGDFVIVPFPFSCGRCLICKAGFESACPNGGFFGGEPGMGAQAEYLRVPQADGTLVVVPGGVERARGFSEEMLASLLTLSDVMATGYHAAVSAEVEQGDTVVVIGDGAVGLCAVLSAGMRGAGRVVAMSRHRDRQELAKVFGATDIIAERGDEGVHRVMELTDGYGADAVLECVGTKESNESAFAMARPGAIVGRVGVPHGVTIPAQETFYRNIGVRGGPATVRTYDVNGLLDRVLEGKINPGRVFTASFELERIHDAYRAMDQRRAIKSLLKVSEV</sequence>
<dbReference type="InterPro" id="IPR013149">
    <property type="entry name" value="ADH-like_C"/>
</dbReference>
<dbReference type="AlphaFoldDB" id="A0A087VTP0"/>
<dbReference type="InterPro" id="IPR020843">
    <property type="entry name" value="ER"/>
</dbReference>
<dbReference type="Gene3D" id="3.40.50.720">
    <property type="entry name" value="NAD(P)-binding Rossmann-like Domain"/>
    <property type="match status" value="1"/>
</dbReference>
<dbReference type="EMBL" id="CP006018">
    <property type="protein sequence ID" value="AIC91750.1"/>
    <property type="molecule type" value="Genomic_DNA"/>
</dbReference>
<dbReference type="Pfam" id="PF08240">
    <property type="entry name" value="ADH_N"/>
    <property type="match status" value="1"/>
</dbReference>
<dbReference type="RefSeq" id="WP_033489897.1">
    <property type="nucleotide sequence ID" value="NZ_CP006018.1"/>
</dbReference>
<dbReference type="HOGENOM" id="CLU_026673_11_3_11"/>
<dbReference type="OrthoDB" id="241504at2"/>
<dbReference type="SUPFAM" id="SSF51735">
    <property type="entry name" value="NAD(P)-binding Rossmann-fold domains"/>
    <property type="match status" value="1"/>
</dbReference>
<dbReference type="InterPro" id="IPR011032">
    <property type="entry name" value="GroES-like_sf"/>
</dbReference>
<evidence type="ECO:0000313" key="7">
    <source>
        <dbReference type="EMBL" id="AIC91750.1"/>
    </source>
</evidence>
<evidence type="ECO:0000313" key="8">
    <source>
        <dbReference type="Proteomes" id="UP000028569"/>
    </source>
</evidence>
<accession>A0A087VTP0</accession>
<keyword evidence="8" id="KW-1185">Reference proteome</keyword>
<dbReference type="GO" id="GO:0008270">
    <property type="term" value="F:zinc ion binding"/>
    <property type="evidence" value="ECO:0007669"/>
    <property type="project" value="InterPro"/>
</dbReference>
<dbReference type="Proteomes" id="UP000028569">
    <property type="component" value="Chromosome"/>
</dbReference>
<comment type="similarity">
    <text evidence="5">Belongs to the zinc-containing alcohol dehydrogenase family.</text>
</comment>
<keyword evidence="3 5" id="KW-0862">Zinc</keyword>
<dbReference type="SMART" id="SM00829">
    <property type="entry name" value="PKS_ER"/>
    <property type="match status" value="1"/>
</dbReference>
<proteinExistence type="inferred from homology"/>
<dbReference type="PROSITE" id="PS00059">
    <property type="entry name" value="ADH_ZINC"/>
    <property type="match status" value="1"/>
</dbReference>
<protein>
    <submittedName>
        <fullName evidence="7">Dehydrogenase</fullName>
        <ecNumber evidence="7">1.1.1.284</ecNumber>
    </submittedName>
</protein>
<dbReference type="SUPFAM" id="SSF50129">
    <property type="entry name" value="GroES-like"/>
    <property type="match status" value="1"/>
</dbReference>
<evidence type="ECO:0000256" key="4">
    <source>
        <dbReference type="ARBA" id="ARBA00023002"/>
    </source>
</evidence>
<dbReference type="InterPro" id="IPR013154">
    <property type="entry name" value="ADH-like_N"/>
</dbReference>
<evidence type="ECO:0000256" key="3">
    <source>
        <dbReference type="ARBA" id="ARBA00022833"/>
    </source>
</evidence>
<dbReference type="InterPro" id="IPR036291">
    <property type="entry name" value="NAD(P)-bd_dom_sf"/>
</dbReference>
<dbReference type="PANTHER" id="PTHR42813">
    <property type="entry name" value="ZINC-TYPE ALCOHOL DEHYDROGENASE-LIKE"/>
    <property type="match status" value="1"/>
</dbReference>
<dbReference type="Pfam" id="PF00107">
    <property type="entry name" value="ADH_zinc_N"/>
    <property type="match status" value="1"/>
</dbReference>
<evidence type="ECO:0000256" key="5">
    <source>
        <dbReference type="RuleBase" id="RU361277"/>
    </source>
</evidence>
<dbReference type="KEGG" id="bii:BINDI_0469"/>
<evidence type="ECO:0000256" key="2">
    <source>
        <dbReference type="ARBA" id="ARBA00022723"/>
    </source>
</evidence>
<dbReference type="PANTHER" id="PTHR42813:SF2">
    <property type="entry name" value="DEHYDROGENASE, ZINC-CONTAINING, PUTATIVE (AFU_ORTHOLOGUE AFUA_2G02810)-RELATED"/>
    <property type="match status" value="1"/>
</dbReference>
<dbReference type="GO" id="GO:0051903">
    <property type="term" value="F:S-(hydroxymethyl)glutathione dehydrogenase [NAD(P)+] activity"/>
    <property type="evidence" value="ECO:0007669"/>
    <property type="project" value="UniProtKB-EC"/>
</dbReference>
<reference evidence="7 8" key="1">
    <citation type="journal article" date="2014" name="Appl. Environ. Microbiol.">
        <title>Genomic encyclopedia of type strains of the genus Bifidobacterium.</title>
        <authorList>
            <person name="Milani C."/>
            <person name="Lugli G.A."/>
            <person name="Duranti S."/>
            <person name="Turroni F."/>
            <person name="Bottacini F."/>
            <person name="Mangifesta M."/>
            <person name="Sanchez B."/>
            <person name="Viappiani A."/>
            <person name="Mancabelli L."/>
            <person name="Taminiau B."/>
            <person name="Delcenserie V."/>
            <person name="Barrangou R."/>
            <person name="Margolles A."/>
            <person name="van Sinderen D."/>
            <person name="Ventura M."/>
        </authorList>
    </citation>
    <scope>NUCLEOTIDE SEQUENCE [LARGE SCALE GENOMIC DNA]</scope>
    <source>
        <strain evidence="7 8">LMG 11587</strain>
    </source>
</reference>
<dbReference type="Gene3D" id="3.90.180.10">
    <property type="entry name" value="Medium-chain alcohol dehydrogenases, catalytic domain"/>
    <property type="match status" value="1"/>
</dbReference>
<feature type="domain" description="Enoyl reductase (ER)" evidence="6">
    <location>
        <begin position="10"/>
        <end position="350"/>
    </location>
</feature>
<evidence type="ECO:0000259" key="6">
    <source>
        <dbReference type="SMART" id="SM00829"/>
    </source>
</evidence>
<evidence type="ECO:0000256" key="1">
    <source>
        <dbReference type="ARBA" id="ARBA00001947"/>
    </source>
</evidence>
<name>A0A087VTP0_9BIFI</name>